<feature type="transmembrane region" description="Helical" evidence="1">
    <location>
        <begin position="6"/>
        <end position="26"/>
    </location>
</feature>
<dbReference type="AlphaFoldDB" id="A0A0A9A9V9"/>
<proteinExistence type="predicted"/>
<protein>
    <submittedName>
        <fullName evidence="2">Uncharacterized protein</fullName>
    </submittedName>
</protein>
<keyword evidence="1" id="KW-1133">Transmembrane helix</keyword>
<reference evidence="2" key="1">
    <citation type="submission" date="2014-09" db="EMBL/GenBank/DDBJ databases">
        <authorList>
            <person name="Magalhaes I.L.F."/>
            <person name="Oliveira U."/>
            <person name="Santos F.R."/>
            <person name="Vidigal T.H.D.A."/>
            <person name="Brescovit A.D."/>
            <person name="Santos A.J."/>
        </authorList>
    </citation>
    <scope>NUCLEOTIDE SEQUENCE</scope>
    <source>
        <tissue evidence="2">Shoot tissue taken approximately 20 cm above the soil surface</tissue>
    </source>
</reference>
<name>A0A0A9A9V9_ARUDO</name>
<organism evidence="2">
    <name type="scientific">Arundo donax</name>
    <name type="common">Giant reed</name>
    <name type="synonym">Donax arundinaceus</name>
    <dbReference type="NCBI Taxonomy" id="35708"/>
    <lineage>
        <taxon>Eukaryota</taxon>
        <taxon>Viridiplantae</taxon>
        <taxon>Streptophyta</taxon>
        <taxon>Embryophyta</taxon>
        <taxon>Tracheophyta</taxon>
        <taxon>Spermatophyta</taxon>
        <taxon>Magnoliopsida</taxon>
        <taxon>Liliopsida</taxon>
        <taxon>Poales</taxon>
        <taxon>Poaceae</taxon>
        <taxon>PACMAD clade</taxon>
        <taxon>Arundinoideae</taxon>
        <taxon>Arundineae</taxon>
        <taxon>Arundo</taxon>
    </lineage>
</organism>
<sequence>MLIHFLNMYPYLHITSYLSVFILIVLTSPKNQSF</sequence>
<keyword evidence="1" id="KW-0472">Membrane</keyword>
<reference evidence="2" key="2">
    <citation type="journal article" date="2015" name="Data Brief">
        <title>Shoot transcriptome of the giant reed, Arundo donax.</title>
        <authorList>
            <person name="Barrero R.A."/>
            <person name="Guerrero F.D."/>
            <person name="Moolhuijzen P."/>
            <person name="Goolsby J.A."/>
            <person name="Tidwell J."/>
            <person name="Bellgard S.E."/>
            <person name="Bellgard M.I."/>
        </authorList>
    </citation>
    <scope>NUCLEOTIDE SEQUENCE</scope>
    <source>
        <tissue evidence="2">Shoot tissue taken approximately 20 cm above the soil surface</tissue>
    </source>
</reference>
<evidence type="ECO:0000313" key="2">
    <source>
        <dbReference type="EMBL" id="JAD47876.1"/>
    </source>
</evidence>
<accession>A0A0A9A9V9</accession>
<keyword evidence="1" id="KW-0812">Transmembrane</keyword>
<dbReference type="EMBL" id="GBRH01250019">
    <property type="protein sequence ID" value="JAD47876.1"/>
    <property type="molecule type" value="Transcribed_RNA"/>
</dbReference>
<evidence type="ECO:0000256" key="1">
    <source>
        <dbReference type="SAM" id="Phobius"/>
    </source>
</evidence>